<dbReference type="InterPro" id="IPR009057">
    <property type="entry name" value="Homeodomain-like_sf"/>
</dbReference>
<dbReference type="Gene3D" id="3.20.80.10">
    <property type="entry name" value="Regulatory factor, effector binding domain"/>
    <property type="match status" value="1"/>
</dbReference>
<dbReference type="RefSeq" id="WP_092956373.1">
    <property type="nucleotide sequence ID" value="NZ_FOSQ01000001.1"/>
</dbReference>
<proteinExistence type="predicted"/>
<dbReference type="InterPro" id="IPR050908">
    <property type="entry name" value="SmbC-like"/>
</dbReference>
<dbReference type="Gene3D" id="1.10.10.60">
    <property type="entry name" value="Homeodomain-like"/>
    <property type="match status" value="2"/>
</dbReference>
<accession>A0A1I3Y7C5</accession>
<dbReference type="Pfam" id="PF06445">
    <property type="entry name" value="GyrI-like"/>
    <property type="match status" value="1"/>
</dbReference>
<evidence type="ECO:0000256" key="4">
    <source>
        <dbReference type="SAM" id="MobiDB-lite"/>
    </source>
</evidence>
<evidence type="ECO:0000256" key="3">
    <source>
        <dbReference type="ARBA" id="ARBA00023163"/>
    </source>
</evidence>
<dbReference type="EMBL" id="FOSQ01000001">
    <property type="protein sequence ID" value="SFK27725.1"/>
    <property type="molecule type" value="Genomic_DNA"/>
</dbReference>
<organism evidence="6 7">
    <name type="scientific">Falsiroseomonas stagni DSM 19981</name>
    <dbReference type="NCBI Taxonomy" id="1123062"/>
    <lineage>
        <taxon>Bacteria</taxon>
        <taxon>Pseudomonadati</taxon>
        <taxon>Pseudomonadota</taxon>
        <taxon>Alphaproteobacteria</taxon>
        <taxon>Acetobacterales</taxon>
        <taxon>Roseomonadaceae</taxon>
        <taxon>Falsiroseomonas</taxon>
    </lineage>
</organism>
<dbReference type="InterPro" id="IPR029442">
    <property type="entry name" value="GyrI-like"/>
</dbReference>
<name>A0A1I3Y7C5_9PROT</name>
<dbReference type="GO" id="GO:0003700">
    <property type="term" value="F:DNA-binding transcription factor activity"/>
    <property type="evidence" value="ECO:0007669"/>
    <property type="project" value="InterPro"/>
</dbReference>
<dbReference type="PANTHER" id="PTHR40055:SF1">
    <property type="entry name" value="TRANSCRIPTIONAL REGULATOR YGIV-RELATED"/>
    <property type="match status" value="1"/>
</dbReference>
<dbReference type="PANTHER" id="PTHR40055">
    <property type="entry name" value="TRANSCRIPTIONAL REGULATOR YGIV-RELATED"/>
    <property type="match status" value="1"/>
</dbReference>
<dbReference type="SUPFAM" id="SSF46689">
    <property type="entry name" value="Homeodomain-like"/>
    <property type="match status" value="2"/>
</dbReference>
<dbReference type="Pfam" id="PF12833">
    <property type="entry name" value="HTH_18"/>
    <property type="match status" value="1"/>
</dbReference>
<dbReference type="GO" id="GO:0043565">
    <property type="term" value="F:sequence-specific DNA binding"/>
    <property type="evidence" value="ECO:0007669"/>
    <property type="project" value="InterPro"/>
</dbReference>
<keyword evidence="1" id="KW-0805">Transcription regulation</keyword>
<dbReference type="InterPro" id="IPR018060">
    <property type="entry name" value="HTH_AraC"/>
</dbReference>
<keyword evidence="7" id="KW-1185">Reference proteome</keyword>
<gene>
    <name evidence="6" type="ORF">SAMN02745775_1011036</name>
</gene>
<dbReference type="PROSITE" id="PS01124">
    <property type="entry name" value="HTH_ARAC_FAMILY_2"/>
    <property type="match status" value="1"/>
</dbReference>
<keyword evidence="3" id="KW-0804">Transcription</keyword>
<evidence type="ECO:0000256" key="2">
    <source>
        <dbReference type="ARBA" id="ARBA00023125"/>
    </source>
</evidence>
<dbReference type="STRING" id="1123062.SAMN02745775_1011036"/>
<feature type="domain" description="HTH araC/xylS-type" evidence="5">
    <location>
        <begin position="15"/>
        <end position="113"/>
    </location>
</feature>
<dbReference type="SMART" id="SM00871">
    <property type="entry name" value="AraC_E_bind"/>
    <property type="match status" value="1"/>
</dbReference>
<evidence type="ECO:0000256" key="1">
    <source>
        <dbReference type="ARBA" id="ARBA00023015"/>
    </source>
</evidence>
<dbReference type="PRINTS" id="PR00032">
    <property type="entry name" value="HTHARAC"/>
</dbReference>
<feature type="region of interest" description="Disordered" evidence="4">
    <location>
        <begin position="254"/>
        <end position="274"/>
    </location>
</feature>
<evidence type="ECO:0000313" key="7">
    <source>
        <dbReference type="Proteomes" id="UP000199473"/>
    </source>
</evidence>
<reference evidence="6 7" key="1">
    <citation type="submission" date="2016-10" db="EMBL/GenBank/DDBJ databases">
        <authorList>
            <person name="de Groot N.N."/>
        </authorList>
    </citation>
    <scope>NUCLEOTIDE SEQUENCE [LARGE SCALE GENOMIC DNA]</scope>
    <source>
        <strain evidence="6 7">DSM 19981</strain>
    </source>
</reference>
<dbReference type="InterPro" id="IPR020449">
    <property type="entry name" value="Tscrpt_reg_AraC-type_HTH"/>
</dbReference>
<dbReference type="AlphaFoldDB" id="A0A1I3Y7C5"/>
<evidence type="ECO:0000313" key="6">
    <source>
        <dbReference type="EMBL" id="SFK27725.1"/>
    </source>
</evidence>
<dbReference type="OrthoDB" id="5295469at2"/>
<dbReference type="InterPro" id="IPR010499">
    <property type="entry name" value="AraC_E-bd"/>
</dbReference>
<evidence type="ECO:0000259" key="5">
    <source>
        <dbReference type="PROSITE" id="PS01124"/>
    </source>
</evidence>
<dbReference type="Proteomes" id="UP000199473">
    <property type="component" value="Unassembled WGS sequence"/>
</dbReference>
<keyword evidence="2" id="KW-0238">DNA-binding</keyword>
<dbReference type="InterPro" id="IPR011256">
    <property type="entry name" value="Reg_factor_effector_dom_sf"/>
</dbReference>
<protein>
    <submittedName>
        <fullName evidence="6">AraC family transcriptional regulator</fullName>
    </submittedName>
</protein>
<dbReference type="SUPFAM" id="SSF55136">
    <property type="entry name" value="Probable bacterial effector-binding domain"/>
    <property type="match status" value="1"/>
</dbReference>
<sequence length="292" mass="31612">MPKQSTRIDYGRRIARAMALIAADPARPPSLEAMAEAAAFSPFHFHRLYRELTGETPAETLARERLSRAAAMLVREGLPVAVVAKRCGYGSAAAFTRAFRGAYGVPPAAYRDGGGIGTPIGNPLSPPNREHPGMFEVTIREEPALRLAALAHRGPYAAIGTVYDRLMAWAAPRGLITPEARFIALYLNDPATVPEKDLLSEAGMTVPAGVEGSDGVRILDLPATRVATLVFKGPYAELEGAYTWLYREWLPASGEEPADQPPREDYLNDPRSLPPSEWLTAVMIPLKEPVAA</sequence>
<dbReference type="SMART" id="SM00342">
    <property type="entry name" value="HTH_ARAC"/>
    <property type="match status" value="1"/>
</dbReference>